<proteinExistence type="predicted"/>
<evidence type="ECO:0000313" key="1">
    <source>
        <dbReference type="EMBL" id="TXL60912.1"/>
    </source>
</evidence>
<accession>A0A5C8NIA3</accession>
<dbReference type="OrthoDB" id="9804685at2"/>
<reference evidence="1 2" key="1">
    <citation type="submission" date="2019-06" db="EMBL/GenBank/DDBJ databases">
        <title>Aeromicrobium sp. nov., isolated from a maize field.</title>
        <authorList>
            <person name="Lin S.-Y."/>
            <person name="Tsai C.-F."/>
            <person name="Young C.-C."/>
        </authorList>
    </citation>
    <scope>NUCLEOTIDE SEQUENCE [LARGE SCALE GENOMIC DNA]</scope>
    <source>
        <strain evidence="1 2">CC-CFT486</strain>
    </source>
</reference>
<comment type="caution">
    <text evidence="1">The sequence shown here is derived from an EMBL/GenBank/DDBJ whole genome shotgun (WGS) entry which is preliminary data.</text>
</comment>
<dbReference type="RefSeq" id="WP_147686622.1">
    <property type="nucleotide sequence ID" value="NZ_VDUX01000004.1"/>
</dbReference>
<evidence type="ECO:0000313" key="2">
    <source>
        <dbReference type="Proteomes" id="UP000321571"/>
    </source>
</evidence>
<dbReference type="EMBL" id="VDUX01000004">
    <property type="protein sequence ID" value="TXL60912.1"/>
    <property type="molecule type" value="Genomic_DNA"/>
</dbReference>
<dbReference type="Proteomes" id="UP000321571">
    <property type="component" value="Unassembled WGS sequence"/>
</dbReference>
<name>A0A5C8NIA3_9ACTN</name>
<protein>
    <submittedName>
        <fullName evidence="1">Uncharacterized protein</fullName>
    </submittedName>
</protein>
<sequence>MTRLPPHPAKDGKVLDANVHLLDRLVVDRNDEPVSVVSDLELESEDGGRPRIANLVLGSAIVSRFLGGHPPKHHLDRMAWRKVAALDTVVHLRVDRSELDVIWFERWLRRHVIGRIPGGRRDPE</sequence>
<dbReference type="AlphaFoldDB" id="A0A5C8NIA3"/>
<organism evidence="1 2">
    <name type="scientific">Aeromicrobium terrae</name>
    <dbReference type="NCBI Taxonomy" id="2498846"/>
    <lineage>
        <taxon>Bacteria</taxon>
        <taxon>Bacillati</taxon>
        <taxon>Actinomycetota</taxon>
        <taxon>Actinomycetes</taxon>
        <taxon>Propionibacteriales</taxon>
        <taxon>Nocardioidaceae</taxon>
        <taxon>Aeromicrobium</taxon>
    </lineage>
</organism>
<gene>
    <name evidence="1" type="ORF">FHP06_10860</name>
</gene>
<keyword evidence="2" id="KW-1185">Reference proteome</keyword>